<keyword evidence="8" id="KW-0472">Membrane</keyword>
<gene>
    <name evidence="11" type="ORF">HNY73_016716</name>
</gene>
<dbReference type="PANTHER" id="PTHR11733">
    <property type="entry name" value="ZINC METALLOPROTEASE FAMILY M13 NEPRILYSIN-RELATED"/>
    <property type="match status" value="1"/>
</dbReference>
<keyword evidence="4" id="KW-0479">Metal-binding</keyword>
<organism evidence="11 12">
    <name type="scientific">Argiope bruennichi</name>
    <name type="common">Wasp spider</name>
    <name type="synonym">Aranea bruennichi</name>
    <dbReference type="NCBI Taxonomy" id="94029"/>
    <lineage>
        <taxon>Eukaryota</taxon>
        <taxon>Metazoa</taxon>
        <taxon>Ecdysozoa</taxon>
        <taxon>Arthropoda</taxon>
        <taxon>Chelicerata</taxon>
        <taxon>Arachnida</taxon>
        <taxon>Araneae</taxon>
        <taxon>Araneomorphae</taxon>
        <taxon>Entelegynae</taxon>
        <taxon>Araneoidea</taxon>
        <taxon>Araneidae</taxon>
        <taxon>Argiope</taxon>
    </lineage>
</organism>
<dbReference type="Gene3D" id="1.10.1380.10">
    <property type="entry name" value="Neutral endopeptidase , domain2"/>
    <property type="match status" value="1"/>
</dbReference>
<dbReference type="Pfam" id="PF01431">
    <property type="entry name" value="Peptidase_M13"/>
    <property type="match status" value="1"/>
</dbReference>
<keyword evidence="6" id="KW-0862">Zinc</keyword>
<feature type="domain" description="Peptidase M13 C-terminal" evidence="9">
    <location>
        <begin position="528"/>
        <end position="651"/>
    </location>
</feature>
<evidence type="ECO:0000259" key="10">
    <source>
        <dbReference type="Pfam" id="PF05649"/>
    </source>
</evidence>
<evidence type="ECO:0000256" key="1">
    <source>
        <dbReference type="ARBA" id="ARBA00001947"/>
    </source>
</evidence>
<dbReference type="GO" id="GO:0004222">
    <property type="term" value="F:metalloendopeptidase activity"/>
    <property type="evidence" value="ECO:0007669"/>
    <property type="project" value="InterPro"/>
</dbReference>
<comment type="caution">
    <text evidence="11">The sequence shown here is derived from an EMBL/GenBank/DDBJ whole genome shotgun (WGS) entry which is preliminary data.</text>
</comment>
<reference evidence="11" key="1">
    <citation type="journal article" date="2020" name="bioRxiv">
        <title>Chromosome-level reference genome of the European wasp spider Argiope bruennichi: a resource for studies on range expansion and evolutionary adaptation.</title>
        <authorList>
            <person name="Sheffer M.M."/>
            <person name="Hoppe A."/>
            <person name="Krehenwinkel H."/>
            <person name="Uhl G."/>
            <person name="Kuss A.W."/>
            <person name="Jensen L."/>
            <person name="Jensen C."/>
            <person name="Gillespie R.G."/>
            <person name="Hoff K.J."/>
            <person name="Prost S."/>
        </authorList>
    </citation>
    <scope>NUCLEOTIDE SEQUENCE</scope>
</reference>
<dbReference type="Gene3D" id="3.40.390.10">
    <property type="entry name" value="Collagenase (Catalytic Domain)"/>
    <property type="match status" value="1"/>
</dbReference>
<feature type="transmembrane region" description="Helical" evidence="8">
    <location>
        <begin position="21"/>
        <end position="42"/>
    </location>
</feature>
<dbReference type="Proteomes" id="UP000807504">
    <property type="component" value="Unassembled WGS sequence"/>
</dbReference>
<evidence type="ECO:0000256" key="5">
    <source>
        <dbReference type="ARBA" id="ARBA00022801"/>
    </source>
</evidence>
<dbReference type="SUPFAM" id="SSF55486">
    <property type="entry name" value="Metalloproteases ('zincins'), catalytic domain"/>
    <property type="match status" value="1"/>
</dbReference>
<evidence type="ECO:0000313" key="11">
    <source>
        <dbReference type="EMBL" id="KAF8774130.1"/>
    </source>
</evidence>
<dbReference type="Pfam" id="PF05649">
    <property type="entry name" value="Peptidase_M13_N"/>
    <property type="match status" value="1"/>
</dbReference>
<reference evidence="11" key="2">
    <citation type="submission" date="2020-06" db="EMBL/GenBank/DDBJ databases">
        <authorList>
            <person name="Sheffer M."/>
        </authorList>
    </citation>
    <scope>NUCLEOTIDE SEQUENCE</scope>
</reference>
<accession>A0A8T0EJM7</accession>
<evidence type="ECO:0000256" key="8">
    <source>
        <dbReference type="SAM" id="Phobius"/>
    </source>
</evidence>
<evidence type="ECO:0000256" key="6">
    <source>
        <dbReference type="ARBA" id="ARBA00022833"/>
    </source>
</evidence>
<keyword evidence="12" id="KW-1185">Reference proteome</keyword>
<keyword evidence="7" id="KW-0482">Metalloprotease</keyword>
<evidence type="ECO:0000256" key="7">
    <source>
        <dbReference type="ARBA" id="ARBA00023049"/>
    </source>
</evidence>
<dbReference type="InterPro" id="IPR042089">
    <property type="entry name" value="Peptidase_M13_dom_2"/>
</dbReference>
<name>A0A8T0EJM7_ARGBR</name>
<evidence type="ECO:0000256" key="2">
    <source>
        <dbReference type="ARBA" id="ARBA00007357"/>
    </source>
</evidence>
<dbReference type="GO" id="GO:0005886">
    <property type="term" value="C:plasma membrane"/>
    <property type="evidence" value="ECO:0007669"/>
    <property type="project" value="TreeGrafter"/>
</dbReference>
<feature type="domain" description="Peptidase M13 N-terminal" evidence="10">
    <location>
        <begin position="80"/>
        <end position="448"/>
    </location>
</feature>
<keyword evidence="3" id="KW-0645">Protease</keyword>
<dbReference type="EMBL" id="JABXBU010002227">
    <property type="protein sequence ID" value="KAF8774130.1"/>
    <property type="molecule type" value="Genomic_DNA"/>
</dbReference>
<evidence type="ECO:0000256" key="4">
    <source>
        <dbReference type="ARBA" id="ARBA00022723"/>
    </source>
</evidence>
<comment type="similarity">
    <text evidence="2">Belongs to the peptidase M13 family.</text>
</comment>
<comment type="cofactor">
    <cofactor evidence="1">
        <name>Zn(2+)</name>
        <dbReference type="ChEBI" id="CHEBI:29105"/>
    </cofactor>
</comment>
<keyword evidence="5" id="KW-0378">Hydrolase</keyword>
<keyword evidence="8" id="KW-0812">Transmembrane</keyword>
<dbReference type="PANTHER" id="PTHR11733:SF133">
    <property type="entry name" value="PHOSPHATE-REGULATING NEUTRAL ENDOPEPTIDASE PHEX"/>
    <property type="match status" value="1"/>
</dbReference>
<dbReference type="InterPro" id="IPR018497">
    <property type="entry name" value="Peptidase_M13_C"/>
</dbReference>
<evidence type="ECO:0000313" key="12">
    <source>
        <dbReference type="Proteomes" id="UP000807504"/>
    </source>
</evidence>
<dbReference type="InterPro" id="IPR000718">
    <property type="entry name" value="Peptidase_M13"/>
</dbReference>
<dbReference type="GO" id="GO:0046872">
    <property type="term" value="F:metal ion binding"/>
    <property type="evidence" value="ECO:0007669"/>
    <property type="project" value="UniProtKB-KW"/>
</dbReference>
<dbReference type="PROSITE" id="PS51885">
    <property type="entry name" value="NEPRILYSIN"/>
    <property type="match status" value="1"/>
</dbReference>
<dbReference type="InterPro" id="IPR024079">
    <property type="entry name" value="MetalloPept_cat_dom_sf"/>
</dbReference>
<evidence type="ECO:0000259" key="9">
    <source>
        <dbReference type="Pfam" id="PF01431"/>
    </source>
</evidence>
<dbReference type="InterPro" id="IPR008753">
    <property type="entry name" value="Peptidase_M13_N"/>
</dbReference>
<sequence>MVTKGGCAGWFEQRTNLEKTLISVSCLLLLTLVLLILVGIAFKGNSSVDSGGDGKPGCWSLECIKTTGDIVSLMDERWDPCSNFYDYACGSFSESLGHSIAQNSIDSIYFSVKDLLESSTSTTTGDLDNLKSFYNNCMDFEGIHSKREDTSKIFLDLMDKYDIGSWPVLDDHYETKFSLSEVLSALTIIGIPVAFRVEVVPDNQIEGSYLLKISPGGPLESGRTSLSIRSDQDLKTYMLFSFLLLGTSTYSKSTRAVDDILGADAYYADIERDTERKCDTVDVLAPDESLERLNIIIPEMEWAVLFASIQKGAGINRPFAVEVHCKAKIRDYLNYLNDQVDVISQNYLGWRFFQSFAKHVEATLRRAQPSVKDDIPRWKECVMIIEKHAAPLLAQGLSSQRINKETEELVQEMTTSFRSTVEELVSKNKWLKKEKKAKILRQIQSVKFRLPYGKNVTKGIRGITLPRVNTDNYTLAVIELQKQSVIRSFKKLNPSTVTDESSESWDLMLTSASHIPTGSSLPVYFDKIQEPYLRFQGPNGLNYGSFGTFLAREWSEAIMSENGISKNDHTPIWDMWTNNASGCVMNLFSERFVLRSEVEREKHIQDLLLDIGSLEIALESARSGTKSRKTDLLPGLEHSDEQMFFIAYAQVG</sequence>
<dbReference type="AlphaFoldDB" id="A0A8T0EJM7"/>
<dbReference type="GO" id="GO:0016485">
    <property type="term" value="P:protein processing"/>
    <property type="evidence" value="ECO:0007669"/>
    <property type="project" value="TreeGrafter"/>
</dbReference>
<proteinExistence type="inferred from homology"/>
<keyword evidence="8" id="KW-1133">Transmembrane helix</keyword>
<protein>
    <submittedName>
        <fullName evidence="11">Endothelin-converting enzyme 1 like protein</fullName>
    </submittedName>
</protein>
<evidence type="ECO:0000256" key="3">
    <source>
        <dbReference type="ARBA" id="ARBA00022670"/>
    </source>
</evidence>